<feature type="region of interest" description="Disordered" evidence="1">
    <location>
        <begin position="1"/>
        <end position="54"/>
    </location>
</feature>
<feature type="region of interest" description="Disordered" evidence="1">
    <location>
        <begin position="144"/>
        <end position="181"/>
    </location>
</feature>
<comment type="caution">
    <text evidence="2">The sequence shown here is derived from an EMBL/GenBank/DDBJ whole genome shotgun (WGS) entry which is preliminary data.</text>
</comment>
<sequence length="251" mass="26852">MKRAWLEATTAARGQWQQRQRHGCANGEEEGVGGSSKAEEAAGKQRQWGRRAGSDPRWVAVTVGGCEKEVAAVGCSGCSGRWQGWPVVMKRRGGTTVVGGGRSSRGRGRRLWRQCEERPAVVGAGATLAEVDGVAAEAALVDGKSRRDGAAAEAATDEGGEMGQQQKCQRQMREEKGKTAQRAWRRLAWGRTATTGGRKLRLRWRWLTAGVGEEGAAAKAALADSRGGGDLRGEGQRRPVGTQRKEEMADG</sequence>
<evidence type="ECO:0000313" key="2">
    <source>
        <dbReference type="EMBL" id="RRT31881.1"/>
    </source>
</evidence>
<proteinExistence type="predicted"/>
<organism evidence="2 3">
    <name type="scientific">Ensete ventricosum</name>
    <name type="common">Abyssinian banana</name>
    <name type="synonym">Musa ensete</name>
    <dbReference type="NCBI Taxonomy" id="4639"/>
    <lineage>
        <taxon>Eukaryota</taxon>
        <taxon>Viridiplantae</taxon>
        <taxon>Streptophyta</taxon>
        <taxon>Embryophyta</taxon>
        <taxon>Tracheophyta</taxon>
        <taxon>Spermatophyta</taxon>
        <taxon>Magnoliopsida</taxon>
        <taxon>Liliopsida</taxon>
        <taxon>Zingiberales</taxon>
        <taxon>Musaceae</taxon>
        <taxon>Ensete</taxon>
    </lineage>
</organism>
<feature type="region of interest" description="Disordered" evidence="1">
    <location>
        <begin position="220"/>
        <end position="251"/>
    </location>
</feature>
<dbReference type="AlphaFoldDB" id="A0A426WX97"/>
<accession>A0A426WX97</accession>
<dbReference type="Proteomes" id="UP000287651">
    <property type="component" value="Unassembled WGS sequence"/>
</dbReference>
<gene>
    <name evidence="2" type="ORF">B296_00057070</name>
</gene>
<evidence type="ECO:0000313" key="3">
    <source>
        <dbReference type="Proteomes" id="UP000287651"/>
    </source>
</evidence>
<dbReference type="EMBL" id="AMZH03035151">
    <property type="protein sequence ID" value="RRT31881.1"/>
    <property type="molecule type" value="Genomic_DNA"/>
</dbReference>
<reference evidence="2 3" key="1">
    <citation type="journal article" date="2014" name="Agronomy (Basel)">
        <title>A Draft Genome Sequence for Ensete ventricosum, the Drought-Tolerant Tree Against Hunger.</title>
        <authorList>
            <person name="Harrison J."/>
            <person name="Moore K.A."/>
            <person name="Paszkiewicz K."/>
            <person name="Jones T."/>
            <person name="Grant M."/>
            <person name="Ambacheew D."/>
            <person name="Muzemil S."/>
            <person name="Studholme D.J."/>
        </authorList>
    </citation>
    <scope>NUCLEOTIDE SEQUENCE [LARGE SCALE GENOMIC DNA]</scope>
</reference>
<evidence type="ECO:0000256" key="1">
    <source>
        <dbReference type="SAM" id="MobiDB-lite"/>
    </source>
</evidence>
<name>A0A426WX97_ENSVE</name>
<protein>
    <submittedName>
        <fullName evidence="2">Uncharacterized protein</fullName>
    </submittedName>
</protein>
<feature type="compositionally biased region" description="Basic and acidic residues" evidence="1">
    <location>
        <begin position="227"/>
        <end position="251"/>
    </location>
</feature>